<comment type="caution">
    <text evidence="1">The sequence shown here is derived from an EMBL/GenBank/DDBJ whole genome shotgun (WGS) entry which is preliminary data.</text>
</comment>
<protein>
    <submittedName>
        <fullName evidence="1">Plasmid maintenance system killer</fullName>
    </submittedName>
</protein>
<dbReference type="PANTHER" id="PTHR40266:SF2">
    <property type="entry name" value="TOXIN HIGB-1"/>
    <property type="match status" value="1"/>
</dbReference>
<keyword evidence="2" id="KW-1185">Reference proteome</keyword>
<dbReference type="InterPro" id="IPR035093">
    <property type="entry name" value="RelE/ParE_toxin_dom_sf"/>
</dbReference>
<evidence type="ECO:0000313" key="1">
    <source>
        <dbReference type="EMBL" id="NPU63403.1"/>
    </source>
</evidence>
<accession>A0ABX2C6M9</accession>
<dbReference type="Gene3D" id="3.30.2310.20">
    <property type="entry name" value="RelE-like"/>
    <property type="match status" value="1"/>
</dbReference>
<dbReference type="SUPFAM" id="SSF143011">
    <property type="entry name" value="RelE-like"/>
    <property type="match status" value="1"/>
</dbReference>
<proteinExistence type="predicted"/>
<name>A0ABX2C6M9_9BRAD</name>
<dbReference type="Proteomes" id="UP000886476">
    <property type="component" value="Unassembled WGS sequence"/>
</dbReference>
<reference evidence="1" key="1">
    <citation type="submission" date="2020-05" db="EMBL/GenBank/DDBJ databases">
        <title>Nod-independent and nitrogen-fixing Bradyrhizobium aeschynomene sp. nov. isolated from nodules of Aeschynomene indica.</title>
        <authorList>
            <person name="Zhang Z."/>
        </authorList>
    </citation>
    <scope>NUCLEOTIDE SEQUENCE</scope>
    <source>
        <strain evidence="1">83012</strain>
    </source>
</reference>
<sequence length="92" mass="10913">MIRTYRHNGLKDLFETGTTARIDAKFHARCIQALDVINTAADLRQINQPGFRLHQLKQFKPVRYSITITGAWRITFEWDRGDAYRVDFEQYH</sequence>
<dbReference type="InterPro" id="IPR007711">
    <property type="entry name" value="HigB-1"/>
</dbReference>
<gene>
    <name evidence="1" type="ORF">HL667_00135</name>
</gene>
<dbReference type="Pfam" id="PF05015">
    <property type="entry name" value="HigB-like_toxin"/>
    <property type="match status" value="1"/>
</dbReference>
<evidence type="ECO:0000313" key="2">
    <source>
        <dbReference type="Proteomes" id="UP000886476"/>
    </source>
</evidence>
<dbReference type="EMBL" id="JABFDN010000001">
    <property type="protein sequence ID" value="NPU63403.1"/>
    <property type="molecule type" value="Genomic_DNA"/>
</dbReference>
<organism evidence="1 2">
    <name type="scientific">Bradyrhizobium aeschynomenes</name>
    <dbReference type="NCBI Taxonomy" id="2734909"/>
    <lineage>
        <taxon>Bacteria</taxon>
        <taxon>Pseudomonadati</taxon>
        <taxon>Pseudomonadota</taxon>
        <taxon>Alphaproteobacteria</taxon>
        <taxon>Hyphomicrobiales</taxon>
        <taxon>Nitrobacteraceae</taxon>
        <taxon>Bradyrhizobium</taxon>
    </lineage>
</organism>
<dbReference type="RefSeq" id="WP_172107884.1">
    <property type="nucleotide sequence ID" value="NZ_JABFDN010000001.1"/>
</dbReference>
<dbReference type="PANTHER" id="PTHR40266">
    <property type="entry name" value="TOXIN HIGB-1"/>
    <property type="match status" value="1"/>
</dbReference>